<gene>
    <name evidence="1" type="ORF">ACKI1S_48965</name>
</gene>
<reference evidence="1 2" key="1">
    <citation type="submission" date="2024-12" db="EMBL/GenBank/DDBJ databases">
        <title>Forecasting of Potato common scab and diversities of Pathogenic streptomyces spp. in china.</title>
        <authorList>
            <person name="Handique U."/>
            <person name="Wu J."/>
        </authorList>
    </citation>
    <scope>NUCLEOTIDE SEQUENCE [LARGE SCALE GENOMIC DNA]</scope>
    <source>
        <strain evidence="1 2">ZRIMU1585</strain>
    </source>
</reference>
<name>A0ABW9IZQ1_STRGJ</name>
<dbReference type="EMBL" id="JBJVNE010000550">
    <property type="protein sequence ID" value="MFM9653896.1"/>
    <property type="molecule type" value="Genomic_DNA"/>
</dbReference>
<proteinExistence type="predicted"/>
<organism evidence="1 2">
    <name type="scientific">Streptomyces galilaeus</name>
    <dbReference type="NCBI Taxonomy" id="33899"/>
    <lineage>
        <taxon>Bacteria</taxon>
        <taxon>Bacillati</taxon>
        <taxon>Actinomycetota</taxon>
        <taxon>Actinomycetes</taxon>
        <taxon>Kitasatosporales</taxon>
        <taxon>Streptomycetaceae</taxon>
        <taxon>Streptomyces</taxon>
    </lineage>
</organism>
<accession>A0ABW9IZQ1</accession>
<dbReference type="Proteomes" id="UP001631993">
    <property type="component" value="Unassembled WGS sequence"/>
</dbReference>
<keyword evidence="2" id="KW-1185">Reference proteome</keyword>
<dbReference type="RefSeq" id="WP_409098137.1">
    <property type="nucleotide sequence ID" value="NZ_JBJVNE010000550.1"/>
</dbReference>
<sequence>LHELVWALVARVAEERGIRCVFIKGPTLHDQGLRDREQSGDVDVWCDPRRWVDLIEALQEYGWQREPDPWWGTPVGHSATLSPTG</sequence>
<feature type="non-terminal residue" evidence="1">
    <location>
        <position position="1"/>
    </location>
</feature>
<evidence type="ECO:0008006" key="3">
    <source>
        <dbReference type="Google" id="ProtNLM"/>
    </source>
</evidence>
<comment type="caution">
    <text evidence="1">The sequence shown here is derived from an EMBL/GenBank/DDBJ whole genome shotgun (WGS) entry which is preliminary data.</text>
</comment>
<protein>
    <recommendedName>
        <fullName evidence="3">Nucleotidyltransferase family protein</fullName>
    </recommendedName>
</protein>
<evidence type="ECO:0000313" key="1">
    <source>
        <dbReference type="EMBL" id="MFM9653896.1"/>
    </source>
</evidence>
<evidence type="ECO:0000313" key="2">
    <source>
        <dbReference type="Proteomes" id="UP001631993"/>
    </source>
</evidence>
<feature type="non-terminal residue" evidence="1">
    <location>
        <position position="85"/>
    </location>
</feature>